<comment type="caution">
    <text evidence="13">The sequence shown here is derived from an EMBL/GenBank/DDBJ whole genome shotgun (WGS) entry which is preliminary data.</text>
</comment>
<keyword evidence="5" id="KW-0479">Metal-binding</keyword>
<proteinExistence type="predicted"/>
<keyword evidence="10 11" id="KW-0472">Membrane</keyword>
<evidence type="ECO:0000256" key="7">
    <source>
        <dbReference type="ARBA" id="ARBA00022833"/>
    </source>
</evidence>
<sequence length="651" mass="69232">MDFFEAQARAKKHTTRLVVLFVLAVLGIITAGYFATVTLLGQVNGRVNPHDSYPEAYDQVAQSGSWWQPQILATVTLITVAVVGLASLYKWFQLRAGGTAIAEMVGGTVIDPRTTDPKQRQLLNIVEEMSIASGLPMPAVYVLPDEQGINAFAAGLTTSDAVVAVTRGTLEKLNRDELQGVVAHEFSHILNGDMRLNVKLTAIVFGILVIGLIGRGVLAGLARGRVRSSGNGKNSGGGLAFVIAVGVVMMALGYIGYFFGRLIQAAVSRQREFLADASAVQFTRNPSGITGALKKIGGYALGSNLQSTKSEQIGHFFFAQGFRSMLGGAWATHPPLDVRIRAIDASFDGRYFEPPTVVDVTRQTWSDQRSATRPASAQKTARPAINPVTLIASIGALDATHTSRAQTLADNIPSLLRDAVRIPSGAAALVCGLLLDDKDEAVRTRQHELIRRHAGEEIATALTPLEADLRTLPHAVRLPLLLLTPPALRQLSPAGLAGFIEALDELVHADGQVSLFEFALQKVLTHHLDLAAHPSGSRESYSPSDVSPEISVVLSFGARLRAADENETALAFSAGASGFSGLHPPLALRIATLDDLDAALNKLALAYGPVKKRLLTALAATVSSDGQVDPEEAELLRALASTLDCPMPLAI</sequence>
<feature type="transmembrane region" description="Helical" evidence="11">
    <location>
        <begin position="17"/>
        <end position="40"/>
    </location>
</feature>
<feature type="transmembrane region" description="Helical" evidence="11">
    <location>
        <begin position="71"/>
        <end position="89"/>
    </location>
</feature>
<evidence type="ECO:0000256" key="9">
    <source>
        <dbReference type="ARBA" id="ARBA00023049"/>
    </source>
</evidence>
<dbReference type="Pfam" id="PF01435">
    <property type="entry name" value="Peptidase_M48"/>
    <property type="match status" value="1"/>
</dbReference>
<protein>
    <submittedName>
        <fullName evidence="13">M48 family metallopeptidase</fullName>
    </submittedName>
</protein>
<dbReference type="PANTHER" id="PTHR43221:SF2">
    <property type="entry name" value="PROTEASE HTPX HOMOLOG"/>
    <property type="match status" value="1"/>
</dbReference>
<name>A0A556QKS4_9BACT</name>
<dbReference type="InterPro" id="IPR029024">
    <property type="entry name" value="TerB-like"/>
</dbReference>
<dbReference type="GO" id="GO:0046872">
    <property type="term" value="F:metal ion binding"/>
    <property type="evidence" value="ECO:0007669"/>
    <property type="project" value="UniProtKB-KW"/>
</dbReference>
<keyword evidence="6" id="KW-0378">Hydrolase</keyword>
<dbReference type="InterPro" id="IPR001915">
    <property type="entry name" value="Peptidase_M48"/>
</dbReference>
<accession>A0A556QKS4</accession>
<dbReference type="EMBL" id="VMBG01000002">
    <property type="protein sequence ID" value="TSJ77221.1"/>
    <property type="molecule type" value="Genomic_DNA"/>
</dbReference>
<keyword evidence="7" id="KW-0862">Zinc</keyword>
<evidence type="ECO:0000313" key="13">
    <source>
        <dbReference type="EMBL" id="TSJ77221.1"/>
    </source>
</evidence>
<reference evidence="13 14" key="1">
    <citation type="submission" date="2019-07" db="EMBL/GenBank/DDBJ databases">
        <title>Description of 53C-WASEF.</title>
        <authorList>
            <person name="Pitt A."/>
            <person name="Hahn M.W."/>
        </authorList>
    </citation>
    <scope>NUCLEOTIDE SEQUENCE [LARGE SCALE GENOMIC DNA]</scope>
    <source>
        <strain evidence="13 14">53C-WASEF</strain>
    </source>
</reference>
<dbReference type="GO" id="GO:0004222">
    <property type="term" value="F:metalloendopeptidase activity"/>
    <property type="evidence" value="ECO:0007669"/>
    <property type="project" value="InterPro"/>
</dbReference>
<keyword evidence="4 11" id="KW-0812">Transmembrane</keyword>
<dbReference type="GO" id="GO:0006508">
    <property type="term" value="P:proteolysis"/>
    <property type="evidence" value="ECO:0007669"/>
    <property type="project" value="UniProtKB-KW"/>
</dbReference>
<evidence type="ECO:0000256" key="2">
    <source>
        <dbReference type="ARBA" id="ARBA00022475"/>
    </source>
</evidence>
<dbReference type="RefSeq" id="WP_144353624.1">
    <property type="nucleotide sequence ID" value="NZ_CBCRVV010000016.1"/>
</dbReference>
<evidence type="ECO:0000256" key="10">
    <source>
        <dbReference type="ARBA" id="ARBA00023136"/>
    </source>
</evidence>
<keyword evidence="9" id="KW-0482">Metalloprotease</keyword>
<dbReference type="CDD" id="cd07340">
    <property type="entry name" value="M48B_Htpx_like"/>
    <property type="match status" value="1"/>
</dbReference>
<gene>
    <name evidence="13" type="ORF">FPL22_14070</name>
</gene>
<evidence type="ECO:0000256" key="5">
    <source>
        <dbReference type="ARBA" id="ARBA00022723"/>
    </source>
</evidence>
<keyword evidence="14" id="KW-1185">Reference proteome</keyword>
<dbReference type="Proteomes" id="UP000315648">
    <property type="component" value="Unassembled WGS sequence"/>
</dbReference>
<dbReference type="InterPro" id="IPR050083">
    <property type="entry name" value="HtpX_protease"/>
</dbReference>
<dbReference type="SUPFAM" id="SSF158682">
    <property type="entry name" value="TerB-like"/>
    <property type="match status" value="1"/>
</dbReference>
<evidence type="ECO:0000256" key="11">
    <source>
        <dbReference type="SAM" id="Phobius"/>
    </source>
</evidence>
<evidence type="ECO:0000259" key="12">
    <source>
        <dbReference type="Pfam" id="PF01435"/>
    </source>
</evidence>
<evidence type="ECO:0000313" key="14">
    <source>
        <dbReference type="Proteomes" id="UP000315648"/>
    </source>
</evidence>
<keyword evidence="8 11" id="KW-1133">Transmembrane helix</keyword>
<evidence type="ECO:0000256" key="3">
    <source>
        <dbReference type="ARBA" id="ARBA00022670"/>
    </source>
</evidence>
<evidence type="ECO:0000256" key="6">
    <source>
        <dbReference type="ARBA" id="ARBA00022801"/>
    </source>
</evidence>
<dbReference type="OrthoDB" id="15218at2"/>
<evidence type="ECO:0000256" key="8">
    <source>
        <dbReference type="ARBA" id="ARBA00022989"/>
    </source>
</evidence>
<organism evidence="13 14">
    <name type="scientific">Rariglobus hedericola</name>
    <dbReference type="NCBI Taxonomy" id="2597822"/>
    <lineage>
        <taxon>Bacteria</taxon>
        <taxon>Pseudomonadati</taxon>
        <taxon>Verrucomicrobiota</taxon>
        <taxon>Opitutia</taxon>
        <taxon>Opitutales</taxon>
        <taxon>Opitutaceae</taxon>
        <taxon>Rariglobus</taxon>
    </lineage>
</organism>
<dbReference type="AlphaFoldDB" id="A0A556QKS4"/>
<feature type="transmembrane region" description="Helical" evidence="11">
    <location>
        <begin position="200"/>
        <end position="218"/>
    </location>
</feature>
<dbReference type="PANTHER" id="PTHR43221">
    <property type="entry name" value="PROTEASE HTPX"/>
    <property type="match status" value="1"/>
</dbReference>
<keyword evidence="3" id="KW-0645">Protease</keyword>
<dbReference type="Gene3D" id="3.30.2010.10">
    <property type="entry name" value="Metalloproteases ('zincins'), catalytic domain"/>
    <property type="match status" value="1"/>
</dbReference>
<evidence type="ECO:0000256" key="4">
    <source>
        <dbReference type="ARBA" id="ARBA00022692"/>
    </source>
</evidence>
<evidence type="ECO:0000256" key="1">
    <source>
        <dbReference type="ARBA" id="ARBA00001947"/>
    </source>
</evidence>
<feature type="domain" description="Peptidase M48" evidence="12">
    <location>
        <begin position="118"/>
        <end position="345"/>
    </location>
</feature>
<keyword evidence="2" id="KW-1003">Cell membrane</keyword>
<feature type="transmembrane region" description="Helical" evidence="11">
    <location>
        <begin position="238"/>
        <end position="259"/>
    </location>
</feature>
<comment type="cofactor">
    <cofactor evidence="1">
        <name>Zn(2+)</name>
        <dbReference type="ChEBI" id="CHEBI:29105"/>
    </cofactor>
</comment>